<accession>A0A449ARR2</accession>
<keyword evidence="6 7" id="KW-0234">DNA repair</keyword>
<dbReference type="PANTHER" id="PTHR30446:SF0">
    <property type="entry name" value="RECOMBINATION PROTEIN RECR"/>
    <property type="match status" value="1"/>
</dbReference>
<keyword evidence="2 7" id="KW-0227">DNA damage</keyword>
<dbReference type="AlphaFoldDB" id="A0A449ARR2"/>
<dbReference type="Proteomes" id="UP000290495">
    <property type="component" value="Chromosome"/>
</dbReference>
<evidence type="ECO:0000256" key="6">
    <source>
        <dbReference type="ARBA" id="ARBA00023204"/>
    </source>
</evidence>
<dbReference type="Pfam" id="PF21176">
    <property type="entry name" value="RecR_HhH"/>
    <property type="match status" value="1"/>
</dbReference>
<evidence type="ECO:0000256" key="5">
    <source>
        <dbReference type="ARBA" id="ARBA00023172"/>
    </source>
</evidence>
<evidence type="ECO:0000256" key="2">
    <source>
        <dbReference type="ARBA" id="ARBA00022763"/>
    </source>
</evidence>
<dbReference type="SUPFAM" id="SSF111304">
    <property type="entry name" value="Recombination protein RecR"/>
    <property type="match status" value="1"/>
</dbReference>
<reference evidence="9 10" key="1">
    <citation type="submission" date="2019-01" db="EMBL/GenBank/DDBJ databases">
        <authorList>
            <consortium name="Pathogen Informatics"/>
        </authorList>
    </citation>
    <scope>NUCLEOTIDE SEQUENCE [LARGE SCALE GENOMIC DNA]</scope>
    <source>
        <strain evidence="9 10">NCTC10146</strain>
    </source>
</reference>
<evidence type="ECO:0000256" key="1">
    <source>
        <dbReference type="ARBA" id="ARBA00022723"/>
    </source>
</evidence>
<dbReference type="InterPro" id="IPR023627">
    <property type="entry name" value="Rcmb_RecR"/>
</dbReference>
<dbReference type="InterPro" id="IPR000093">
    <property type="entry name" value="DNA_Rcmb_RecR"/>
</dbReference>
<keyword evidence="5 7" id="KW-0233">DNA recombination</keyword>
<dbReference type="GO" id="GO:0008270">
    <property type="term" value="F:zinc ion binding"/>
    <property type="evidence" value="ECO:0007669"/>
    <property type="project" value="UniProtKB-KW"/>
</dbReference>
<name>A0A449ARR2_9BACT</name>
<evidence type="ECO:0000313" key="10">
    <source>
        <dbReference type="Proteomes" id="UP000290495"/>
    </source>
</evidence>
<dbReference type="GO" id="GO:0006310">
    <property type="term" value="P:DNA recombination"/>
    <property type="evidence" value="ECO:0007669"/>
    <property type="project" value="UniProtKB-UniRule"/>
</dbReference>
<dbReference type="Gene3D" id="1.10.8.420">
    <property type="entry name" value="RecR Domain 1"/>
    <property type="match status" value="1"/>
</dbReference>
<dbReference type="EMBL" id="LR215010">
    <property type="protein sequence ID" value="VEU69170.1"/>
    <property type="molecule type" value="Genomic_DNA"/>
</dbReference>
<dbReference type="GO" id="GO:0006281">
    <property type="term" value="P:DNA repair"/>
    <property type="evidence" value="ECO:0007669"/>
    <property type="project" value="UniProtKB-UniRule"/>
</dbReference>
<organism evidence="9 10">
    <name type="scientific">Mycoplasmopsis canis</name>
    <dbReference type="NCBI Taxonomy" id="29555"/>
    <lineage>
        <taxon>Bacteria</taxon>
        <taxon>Bacillati</taxon>
        <taxon>Mycoplasmatota</taxon>
        <taxon>Mycoplasmoidales</taxon>
        <taxon>Metamycoplasmataceae</taxon>
        <taxon>Mycoplasmopsis</taxon>
    </lineage>
</organism>
<dbReference type="HAMAP" id="MF_00017">
    <property type="entry name" value="RecR"/>
    <property type="match status" value="1"/>
</dbReference>
<dbReference type="PANTHER" id="PTHR30446">
    <property type="entry name" value="RECOMBINATION PROTEIN RECR"/>
    <property type="match status" value="1"/>
</dbReference>
<dbReference type="PROSITE" id="PS50880">
    <property type="entry name" value="TOPRIM"/>
    <property type="match status" value="1"/>
</dbReference>
<keyword evidence="4 7" id="KW-0862">Zinc</keyword>
<proteinExistence type="inferred from homology"/>
<feature type="domain" description="Toprim" evidence="8">
    <location>
        <begin position="80"/>
        <end position="173"/>
    </location>
</feature>
<keyword evidence="3 7" id="KW-0863">Zinc-finger</keyword>
<dbReference type="Pfam" id="PF21175">
    <property type="entry name" value="RecR_C"/>
    <property type="match status" value="1"/>
</dbReference>
<dbReference type="GO" id="GO:0003677">
    <property type="term" value="F:DNA binding"/>
    <property type="evidence" value="ECO:0007669"/>
    <property type="project" value="UniProtKB-UniRule"/>
</dbReference>
<dbReference type="RefSeq" id="WP_004795198.1">
    <property type="nucleotide sequence ID" value="NZ_LR215010.1"/>
</dbReference>
<evidence type="ECO:0000256" key="3">
    <source>
        <dbReference type="ARBA" id="ARBA00022771"/>
    </source>
</evidence>
<evidence type="ECO:0000256" key="7">
    <source>
        <dbReference type="HAMAP-Rule" id="MF_00017"/>
    </source>
</evidence>
<evidence type="ECO:0000256" key="4">
    <source>
        <dbReference type="ARBA" id="ARBA00022833"/>
    </source>
</evidence>
<protein>
    <recommendedName>
        <fullName evidence="7">Recombination protein RecR</fullName>
    </recommendedName>
</protein>
<evidence type="ECO:0000313" key="9">
    <source>
        <dbReference type="EMBL" id="VEU69170.1"/>
    </source>
</evidence>
<evidence type="ECO:0000259" key="8">
    <source>
        <dbReference type="PROSITE" id="PS50880"/>
    </source>
</evidence>
<keyword evidence="1 7" id="KW-0479">Metal-binding</keyword>
<comment type="function">
    <text evidence="7">May play a role in DNA repair. It seems to be involved in an RecBC-independent recombinational process of DNA repair. It may act with RecF and RecO.</text>
</comment>
<dbReference type="InterPro" id="IPR006171">
    <property type="entry name" value="TOPRIM_dom"/>
</dbReference>
<comment type="similarity">
    <text evidence="7">Belongs to the RecR family.</text>
</comment>
<dbReference type="Gene3D" id="3.40.1360.10">
    <property type="match status" value="1"/>
</dbReference>
<gene>
    <name evidence="7 9" type="primary">recR</name>
    <name evidence="9" type="ORF">NCTC10146_00658</name>
</gene>
<dbReference type="Gene3D" id="6.10.250.240">
    <property type="match status" value="1"/>
</dbReference>
<comment type="caution">
    <text evidence="7">Lacks conserved residue(s) required for the propagation of feature annotation.</text>
</comment>
<sequence length="195" mass="22371">MFNSEKINDFIVKLTKLPGITKKTAEKIVYWVFDSEESEVNLLANAFKAIKHGISFCEMCTKPLFDNEPCDICGDNDRQNTLLIVESLQIMQKIEKAGFYKGKYFVFRKKLNSDYLIEKEKDLINRLSDYTKGFDEVIFGISPNIDGEITKFVLKKYIKNNNKNISELAVGLPVGSSVDYIDEITLKLSLENRTK</sequence>